<sequence>MQLTKSRQRKLQNKLHRSLPIEGSRESELWVQNTNSPLLRLPPELRNRIYELVLSVGQIQVIFKKYQFRAISNGANSNNTHRPLYDVVPGGFGCMVFGREENPWPTAHLKPVGPGQRIPAAYQNWKRGMTLLSAVCRQLYHETVLLPYRLNAWSFHTIAVMDRFLIKERRLPKSHRGAIRVLYSQCVLTAAVEKKLGGLEMVLLDGGARMVKRVVEVDKDHGDKRVVYWDIEKGWWK</sequence>
<keyword evidence="3" id="KW-1185">Reference proteome</keyword>
<evidence type="ECO:0000313" key="2">
    <source>
        <dbReference type="EMBL" id="KAK4655484.1"/>
    </source>
</evidence>
<name>A0ABR0GIB6_9PEZI</name>
<proteinExistence type="predicted"/>
<dbReference type="EMBL" id="JAFFHA010000005">
    <property type="protein sequence ID" value="KAK4655484.1"/>
    <property type="molecule type" value="Genomic_DNA"/>
</dbReference>
<comment type="caution">
    <text evidence="2">The sequence shown here is derived from an EMBL/GenBank/DDBJ whole genome shotgun (WGS) entry which is preliminary data.</text>
</comment>
<organism evidence="2 3">
    <name type="scientific">Podospora pseudocomata</name>
    <dbReference type="NCBI Taxonomy" id="2093779"/>
    <lineage>
        <taxon>Eukaryota</taxon>
        <taxon>Fungi</taxon>
        <taxon>Dikarya</taxon>
        <taxon>Ascomycota</taxon>
        <taxon>Pezizomycotina</taxon>
        <taxon>Sordariomycetes</taxon>
        <taxon>Sordariomycetidae</taxon>
        <taxon>Sordariales</taxon>
        <taxon>Podosporaceae</taxon>
        <taxon>Podospora</taxon>
    </lineage>
</organism>
<dbReference type="RefSeq" id="XP_062744459.1">
    <property type="nucleotide sequence ID" value="XM_062888571.1"/>
</dbReference>
<dbReference type="InterPro" id="IPR056632">
    <property type="entry name" value="DUF7730"/>
</dbReference>
<dbReference type="GeneID" id="87908478"/>
<dbReference type="PANTHER" id="PTHR38790">
    <property type="entry name" value="2EXR DOMAIN-CONTAINING PROTEIN-RELATED"/>
    <property type="match status" value="1"/>
</dbReference>
<dbReference type="Pfam" id="PF24864">
    <property type="entry name" value="DUF7730"/>
    <property type="match status" value="1"/>
</dbReference>
<reference evidence="2 3" key="1">
    <citation type="journal article" date="2023" name="bioRxiv">
        <title>High-quality genome assemblies of four members of thePodospora anserinaspecies complex.</title>
        <authorList>
            <person name="Ament-Velasquez S.L."/>
            <person name="Vogan A.A."/>
            <person name="Wallerman O."/>
            <person name="Hartmann F."/>
            <person name="Gautier V."/>
            <person name="Silar P."/>
            <person name="Giraud T."/>
            <person name="Johannesson H."/>
        </authorList>
    </citation>
    <scope>NUCLEOTIDE SEQUENCE [LARGE SCALE GENOMIC DNA]</scope>
    <source>
        <strain evidence="2 3">CBS 415.72m</strain>
    </source>
</reference>
<gene>
    <name evidence="2" type="ORF">QC762_302820</name>
</gene>
<dbReference type="Proteomes" id="UP001323405">
    <property type="component" value="Unassembled WGS sequence"/>
</dbReference>
<feature type="domain" description="DUF7730" evidence="1">
    <location>
        <begin position="33"/>
        <end position="183"/>
    </location>
</feature>
<evidence type="ECO:0000259" key="1">
    <source>
        <dbReference type="Pfam" id="PF24864"/>
    </source>
</evidence>
<evidence type="ECO:0000313" key="3">
    <source>
        <dbReference type="Proteomes" id="UP001323405"/>
    </source>
</evidence>
<accession>A0ABR0GIB6</accession>
<dbReference type="PANTHER" id="PTHR38790:SF4">
    <property type="entry name" value="2EXR DOMAIN-CONTAINING PROTEIN"/>
    <property type="match status" value="1"/>
</dbReference>
<protein>
    <recommendedName>
        <fullName evidence="1">DUF7730 domain-containing protein</fullName>
    </recommendedName>
</protein>